<dbReference type="PANTHER" id="PTHR24223:SF443">
    <property type="entry name" value="MULTIDRUG-RESISTANCE LIKE PROTEIN 1, ISOFORM I"/>
    <property type="match status" value="1"/>
</dbReference>
<dbReference type="SMART" id="SM00382">
    <property type="entry name" value="AAA"/>
    <property type="match status" value="1"/>
</dbReference>
<evidence type="ECO:0000256" key="8">
    <source>
        <dbReference type="ARBA" id="ARBA00023136"/>
    </source>
</evidence>
<dbReference type="Pfam" id="PF00005">
    <property type="entry name" value="ABC_tran"/>
    <property type="match status" value="1"/>
</dbReference>
<dbReference type="InterPro" id="IPR027417">
    <property type="entry name" value="P-loop_NTPase"/>
</dbReference>
<evidence type="ECO:0000313" key="11">
    <source>
        <dbReference type="Proteomes" id="UP000694888"/>
    </source>
</evidence>
<evidence type="ECO:0000256" key="3">
    <source>
        <dbReference type="ARBA" id="ARBA00022692"/>
    </source>
</evidence>
<dbReference type="Gene3D" id="1.20.1560.10">
    <property type="entry name" value="ABC transporter type 1, transmembrane domain"/>
    <property type="match status" value="1"/>
</dbReference>
<sequence length="404" mass="45054">MVYIPTSVQLRRFASVNQSPVYSHFSETLTGASVIRAHGAQERFLRESEERIDEFTKGVYGIDCAAKWLMCRLDFLSHIIVLTTCVLAVTLRSDLSPGLTGLTITYMLRVTKNFSTVTRLSGEYETAVVSVERIMEYSGLESEAPWTMPTDSDEKNRWSEDGSVQFVNYSTRYREDLDCVLKNITCKIHGGEKVGIVGRTGAGKSSLSLALFRLLEAAAGTILIDGQDISGIGLHRLRRHVTLLTQEPILFAGTLRRNLDPFRENDDSDVWSALDHAHLKSFIEGLPKLLDYDVGEGGANLSMGQRQLVCLARTLLRKTKLLILDEATASVDLATDELLQETIRTELRGCTVLTIAHRINTVMDYDRILVLHQGEIAEFAPPAELLKDSRSMFYCMAKEAGLVK</sequence>
<dbReference type="SUPFAM" id="SSF90123">
    <property type="entry name" value="ABC transporter transmembrane region"/>
    <property type="match status" value="1"/>
</dbReference>
<keyword evidence="7" id="KW-1133">Transmembrane helix</keyword>
<accession>A0ABM1A4R4</accession>
<evidence type="ECO:0000256" key="2">
    <source>
        <dbReference type="ARBA" id="ARBA00022448"/>
    </source>
</evidence>
<feature type="domain" description="ABC transporter" evidence="9">
    <location>
        <begin position="164"/>
        <end position="398"/>
    </location>
</feature>
<dbReference type="Gene3D" id="3.40.50.300">
    <property type="entry name" value="P-loop containing nucleotide triphosphate hydrolases"/>
    <property type="match status" value="1"/>
</dbReference>
<name>A0ABM1A4R4_APLCA</name>
<keyword evidence="2" id="KW-0813">Transport</keyword>
<dbReference type="InterPro" id="IPR036640">
    <property type="entry name" value="ABC1_TM_sf"/>
</dbReference>
<protein>
    <submittedName>
        <fullName evidence="12">Multidrug resistance-associated protein 1</fullName>
    </submittedName>
</protein>
<keyword evidence="4" id="KW-0677">Repeat</keyword>
<dbReference type="InterPro" id="IPR003593">
    <property type="entry name" value="AAA+_ATPase"/>
</dbReference>
<comment type="subcellular location">
    <subcellularLocation>
        <location evidence="1">Vacuole membrane</location>
        <topology evidence="1">Multi-pass membrane protein</topology>
    </subcellularLocation>
</comment>
<evidence type="ECO:0000256" key="7">
    <source>
        <dbReference type="ARBA" id="ARBA00022989"/>
    </source>
</evidence>
<evidence type="ECO:0000313" key="12">
    <source>
        <dbReference type="RefSeq" id="XP_012940811.1"/>
    </source>
</evidence>
<gene>
    <name evidence="12" type="primary">LOC106012418</name>
</gene>
<evidence type="ECO:0000256" key="4">
    <source>
        <dbReference type="ARBA" id="ARBA00022737"/>
    </source>
</evidence>
<dbReference type="InterPro" id="IPR011527">
    <property type="entry name" value="ABC1_TM_dom"/>
</dbReference>
<dbReference type="Pfam" id="PF00664">
    <property type="entry name" value="ABC_membrane"/>
    <property type="match status" value="1"/>
</dbReference>
<reference evidence="12" key="1">
    <citation type="submission" date="2025-08" db="UniProtKB">
        <authorList>
            <consortium name="RefSeq"/>
        </authorList>
    </citation>
    <scope>IDENTIFICATION</scope>
</reference>
<evidence type="ECO:0000259" key="10">
    <source>
        <dbReference type="PROSITE" id="PS50929"/>
    </source>
</evidence>
<keyword evidence="8" id="KW-0472">Membrane</keyword>
<keyword evidence="6" id="KW-0067">ATP-binding</keyword>
<dbReference type="PROSITE" id="PS50893">
    <property type="entry name" value="ABC_TRANSPORTER_2"/>
    <property type="match status" value="1"/>
</dbReference>
<keyword evidence="11" id="KW-1185">Reference proteome</keyword>
<dbReference type="CDD" id="cd03244">
    <property type="entry name" value="ABCC_MRP_domain2"/>
    <property type="match status" value="1"/>
</dbReference>
<dbReference type="RefSeq" id="XP_012940811.1">
    <property type="nucleotide sequence ID" value="XM_013085357.2"/>
</dbReference>
<organism evidence="11 12">
    <name type="scientific">Aplysia californica</name>
    <name type="common">California sea hare</name>
    <dbReference type="NCBI Taxonomy" id="6500"/>
    <lineage>
        <taxon>Eukaryota</taxon>
        <taxon>Metazoa</taxon>
        <taxon>Spiralia</taxon>
        <taxon>Lophotrochozoa</taxon>
        <taxon>Mollusca</taxon>
        <taxon>Gastropoda</taxon>
        <taxon>Heterobranchia</taxon>
        <taxon>Euthyneura</taxon>
        <taxon>Tectipleura</taxon>
        <taxon>Aplysiida</taxon>
        <taxon>Aplysioidea</taxon>
        <taxon>Aplysiidae</taxon>
        <taxon>Aplysia</taxon>
    </lineage>
</organism>
<proteinExistence type="predicted"/>
<keyword evidence="5" id="KW-0547">Nucleotide-binding</keyword>
<dbReference type="PANTHER" id="PTHR24223">
    <property type="entry name" value="ATP-BINDING CASSETTE SUB-FAMILY C"/>
    <property type="match status" value="1"/>
</dbReference>
<dbReference type="SUPFAM" id="SSF52540">
    <property type="entry name" value="P-loop containing nucleoside triphosphate hydrolases"/>
    <property type="match status" value="1"/>
</dbReference>
<dbReference type="InterPro" id="IPR050173">
    <property type="entry name" value="ABC_transporter_C-like"/>
</dbReference>
<keyword evidence="3" id="KW-0812">Transmembrane</keyword>
<dbReference type="Proteomes" id="UP000694888">
    <property type="component" value="Unplaced"/>
</dbReference>
<evidence type="ECO:0000256" key="1">
    <source>
        <dbReference type="ARBA" id="ARBA00004128"/>
    </source>
</evidence>
<dbReference type="GeneID" id="106012418"/>
<evidence type="ECO:0000259" key="9">
    <source>
        <dbReference type="PROSITE" id="PS50893"/>
    </source>
</evidence>
<evidence type="ECO:0000256" key="5">
    <source>
        <dbReference type="ARBA" id="ARBA00022741"/>
    </source>
</evidence>
<dbReference type="InterPro" id="IPR003439">
    <property type="entry name" value="ABC_transporter-like_ATP-bd"/>
</dbReference>
<evidence type="ECO:0000256" key="6">
    <source>
        <dbReference type="ARBA" id="ARBA00022840"/>
    </source>
</evidence>
<dbReference type="PROSITE" id="PS50929">
    <property type="entry name" value="ABC_TM1F"/>
    <property type="match status" value="1"/>
</dbReference>
<feature type="domain" description="ABC transmembrane type-1" evidence="10">
    <location>
        <begin position="1"/>
        <end position="126"/>
    </location>
</feature>